<accession>A0A6A6RTA3</accession>
<dbReference type="Proteomes" id="UP000799753">
    <property type="component" value="Unassembled WGS sequence"/>
</dbReference>
<feature type="region of interest" description="Disordered" evidence="1">
    <location>
        <begin position="64"/>
        <end position="91"/>
    </location>
</feature>
<proteinExistence type="predicted"/>
<sequence>MNQGKSEPSLAIPCYSLPFPPPKTLALSPLPLSLPEQHRHIPSPARSPQPAVRCTLHSAHFFPPRPSTTLHHQRPSPHSSANSTFLRVPSI</sequence>
<keyword evidence="3" id="KW-1185">Reference proteome</keyword>
<evidence type="ECO:0000313" key="2">
    <source>
        <dbReference type="EMBL" id="KAF2637448.1"/>
    </source>
</evidence>
<dbReference type="AlphaFoldDB" id="A0A6A6RTA3"/>
<organism evidence="2 3">
    <name type="scientific">Massarina eburnea CBS 473.64</name>
    <dbReference type="NCBI Taxonomy" id="1395130"/>
    <lineage>
        <taxon>Eukaryota</taxon>
        <taxon>Fungi</taxon>
        <taxon>Dikarya</taxon>
        <taxon>Ascomycota</taxon>
        <taxon>Pezizomycotina</taxon>
        <taxon>Dothideomycetes</taxon>
        <taxon>Pleosporomycetidae</taxon>
        <taxon>Pleosporales</taxon>
        <taxon>Massarineae</taxon>
        <taxon>Massarinaceae</taxon>
        <taxon>Massarina</taxon>
    </lineage>
</organism>
<reference evidence="2" key="1">
    <citation type="journal article" date="2020" name="Stud. Mycol.">
        <title>101 Dothideomycetes genomes: a test case for predicting lifestyles and emergence of pathogens.</title>
        <authorList>
            <person name="Haridas S."/>
            <person name="Albert R."/>
            <person name="Binder M."/>
            <person name="Bloem J."/>
            <person name="Labutti K."/>
            <person name="Salamov A."/>
            <person name="Andreopoulos B."/>
            <person name="Baker S."/>
            <person name="Barry K."/>
            <person name="Bills G."/>
            <person name="Bluhm B."/>
            <person name="Cannon C."/>
            <person name="Castanera R."/>
            <person name="Culley D."/>
            <person name="Daum C."/>
            <person name="Ezra D."/>
            <person name="Gonzalez J."/>
            <person name="Henrissat B."/>
            <person name="Kuo A."/>
            <person name="Liang C."/>
            <person name="Lipzen A."/>
            <person name="Lutzoni F."/>
            <person name="Magnuson J."/>
            <person name="Mondo S."/>
            <person name="Nolan M."/>
            <person name="Ohm R."/>
            <person name="Pangilinan J."/>
            <person name="Park H.-J."/>
            <person name="Ramirez L."/>
            <person name="Alfaro M."/>
            <person name="Sun H."/>
            <person name="Tritt A."/>
            <person name="Yoshinaga Y."/>
            <person name="Zwiers L.-H."/>
            <person name="Turgeon B."/>
            <person name="Goodwin S."/>
            <person name="Spatafora J."/>
            <person name="Crous P."/>
            <person name="Grigoriev I."/>
        </authorList>
    </citation>
    <scope>NUCLEOTIDE SEQUENCE</scope>
    <source>
        <strain evidence="2">CBS 473.64</strain>
    </source>
</reference>
<evidence type="ECO:0000256" key="1">
    <source>
        <dbReference type="SAM" id="MobiDB-lite"/>
    </source>
</evidence>
<dbReference type="EMBL" id="MU006793">
    <property type="protein sequence ID" value="KAF2637448.1"/>
    <property type="molecule type" value="Genomic_DNA"/>
</dbReference>
<gene>
    <name evidence="2" type="ORF">P280DRAFT_103771</name>
</gene>
<evidence type="ECO:0000313" key="3">
    <source>
        <dbReference type="Proteomes" id="UP000799753"/>
    </source>
</evidence>
<protein>
    <submittedName>
        <fullName evidence="2">Uncharacterized protein</fullName>
    </submittedName>
</protein>
<feature type="compositionally biased region" description="Polar residues" evidence="1">
    <location>
        <begin position="76"/>
        <end position="85"/>
    </location>
</feature>
<name>A0A6A6RTA3_9PLEO</name>